<proteinExistence type="predicted"/>
<protein>
    <submittedName>
        <fullName evidence="1">(salmon louse) hypothetical protein</fullName>
    </submittedName>
</protein>
<evidence type="ECO:0000313" key="2">
    <source>
        <dbReference type="Proteomes" id="UP000675881"/>
    </source>
</evidence>
<dbReference type="AlphaFoldDB" id="A0A7R8CBD4"/>
<dbReference type="Proteomes" id="UP000675881">
    <property type="component" value="Chromosome 1"/>
</dbReference>
<evidence type="ECO:0000313" key="1">
    <source>
        <dbReference type="EMBL" id="CAF2758157.1"/>
    </source>
</evidence>
<dbReference type="Gene3D" id="3.30.420.10">
    <property type="entry name" value="Ribonuclease H-like superfamily/Ribonuclease H"/>
    <property type="match status" value="1"/>
</dbReference>
<dbReference type="EMBL" id="HG994580">
    <property type="protein sequence ID" value="CAF2758157.1"/>
    <property type="molecule type" value="Genomic_DNA"/>
</dbReference>
<name>A0A7R8CBD4_LEPSM</name>
<sequence length="104" mass="11603">MPVETVKKSQGIQVWGALTASGLSDLHIMPQSFHLKSHSYVSEILERKLVQRRSDVIFQHEGAPAHTAANTELKLQKPKIFSFGIRGFSQATDQISTKLKIFGQ</sequence>
<accession>A0A7R8CBD4</accession>
<keyword evidence="2" id="KW-1185">Reference proteome</keyword>
<dbReference type="GO" id="GO:0003676">
    <property type="term" value="F:nucleic acid binding"/>
    <property type="evidence" value="ECO:0007669"/>
    <property type="project" value="InterPro"/>
</dbReference>
<dbReference type="InterPro" id="IPR036397">
    <property type="entry name" value="RNaseH_sf"/>
</dbReference>
<organism evidence="1 2">
    <name type="scientific">Lepeophtheirus salmonis</name>
    <name type="common">Salmon louse</name>
    <name type="synonym">Caligus salmonis</name>
    <dbReference type="NCBI Taxonomy" id="72036"/>
    <lineage>
        <taxon>Eukaryota</taxon>
        <taxon>Metazoa</taxon>
        <taxon>Ecdysozoa</taxon>
        <taxon>Arthropoda</taxon>
        <taxon>Crustacea</taxon>
        <taxon>Multicrustacea</taxon>
        <taxon>Hexanauplia</taxon>
        <taxon>Copepoda</taxon>
        <taxon>Siphonostomatoida</taxon>
        <taxon>Caligidae</taxon>
        <taxon>Lepeophtheirus</taxon>
    </lineage>
</organism>
<gene>
    <name evidence="1" type="ORF">LSAA_1634</name>
</gene>
<reference evidence="1" key="1">
    <citation type="submission" date="2021-02" db="EMBL/GenBank/DDBJ databases">
        <authorList>
            <person name="Bekaert M."/>
        </authorList>
    </citation>
    <scope>NUCLEOTIDE SEQUENCE</scope>
    <source>
        <strain evidence="1">IoA-00</strain>
    </source>
</reference>